<reference evidence="3 4" key="1">
    <citation type="submission" date="2015-10" db="EMBL/GenBank/DDBJ databases">
        <authorList>
            <person name="Gilbert D.G."/>
        </authorList>
    </citation>
    <scope>NUCLEOTIDE SEQUENCE [LARGE SCALE GENOMIC DNA]</scope>
    <source>
        <strain evidence="3">COMA1</strain>
    </source>
</reference>
<sequence>MSELNTQPVKGGRSFRALLRQVLHLQESPRRTALAFALGVFIAFSPAYGLHTAMVALCTWLFGLNFVALFAGALINNPWTIIPILGATYWTGAFLLGRTDTPTFDWHDLSFSGIYDQVLPYAGPFVLGGLILSVLGTLVSYPAAYFFIAKYRPESASDGAKPLPPSNRVG</sequence>
<evidence type="ECO:0000313" key="3">
    <source>
        <dbReference type="EMBL" id="CUS35235.1"/>
    </source>
</evidence>
<dbReference type="EMBL" id="CZQA01000008">
    <property type="protein sequence ID" value="CUS35235.1"/>
    <property type="molecule type" value="Genomic_DNA"/>
</dbReference>
<dbReference type="RefSeq" id="WP_090747523.1">
    <property type="nucleotide sequence ID" value="NZ_CZQA01000008.1"/>
</dbReference>
<keyword evidence="4" id="KW-1185">Reference proteome</keyword>
<dbReference type="PANTHER" id="PTHR40547:SF1">
    <property type="entry name" value="SLL0298 PROTEIN"/>
    <property type="match status" value="1"/>
</dbReference>
<dbReference type="InterPro" id="IPR018639">
    <property type="entry name" value="DUF2062"/>
</dbReference>
<proteinExistence type="predicted"/>
<evidence type="ECO:0000259" key="2">
    <source>
        <dbReference type="Pfam" id="PF09835"/>
    </source>
</evidence>
<accession>A0A0S4LC83</accession>
<keyword evidence="1" id="KW-1133">Transmembrane helix</keyword>
<dbReference type="Proteomes" id="UP000199032">
    <property type="component" value="Unassembled WGS sequence"/>
</dbReference>
<name>A0A0S4LC83_9BACT</name>
<dbReference type="PANTHER" id="PTHR40547">
    <property type="entry name" value="SLL0298 PROTEIN"/>
    <property type="match status" value="1"/>
</dbReference>
<dbReference type="Pfam" id="PF09835">
    <property type="entry name" value="DUF2062"/>
    <property type="match status" value="1"/>
</dbReference>
<feature type="domain" description="DUF2062" evidence="2">
    <location>
        <begin position="13"/>
        <end position="152"/>
    </location>
</feature>
<evidence type="ECO:0000313" key="4">
    <source>
        <dbReference type="Proteomes" id="UP000199032"/>
    </source>
</evidence>
<dbReference type="STRING" id="1742972.COMA1_20183"/>
<protein>
    <recommendedName>
        <fullName evidence="2">DUF2062 domain-containing protein</fullName>
    </recommendedName>
</protein>
<evidence type="ECO:0000256" key="1">
    <source>
        <dbReference type="SAM" id="Phobius"/>
    </source>
</evidence>
<feature type="transmembrane region" description="Helical" evidence="1">
    <location>
        <begin position="54"/>
        <end position="74"/>
    </location>
</feature>
<keyword evidence="1" id="KW-0812">Transmembrane</keyword>
<feature type="transmembrane region" description="Helical" evidence="1">
    <location>
        <begin position="32"/>
        <end position="48"/>
    </location>
</feature>
<organism evidence="3 4">
    <name type="scientific">Candidatus Nitrospira nitrosa</name>
    <dbReference type="NCBI Taxonomy" id="1742972"/>
    <lineage>
        <taxon>Bacteria</taxon>
        <taxon>Pseudomonadati</taxon>
        <taxon>Nitrospirota</taxon>
        <taxon>Nitrospiria</taxon>
        <taxon>Nitrospirales</taxon>
        <taxon>Nitrospiraceae</taxon>
        <taxon>Nitrospira</taxon>
    </lineage>
</organism>
<dbReference type="AlphaFoldDB" id="A0A0S4LC83"/>
<keyword evidence="1" id="KW-0472">Membrane</keyword>
<feature type="transmembrane region" description="Helical" evidence="1">
    <location>
        <begin position="118"/>
        <end position="148"/>
    </location>
</feature>
<dbReference type="OrthoDB" id="9794343at2"/>
<gene>
    <name evidence="3" type="ORF">COMA1_20183</name>
</gene>